<dbReference type="Proteomes" id="UP001231370">
    <property type="component" value="Unassembled WGS sequence"/>
</dbReference>
<dbReference type="RefSeq" id="WP_283761175.1">
    <property type="nucleotide sequence ID" value="NZ_JAQPOK010000021.1"/>
</dbReference>
<protein>
    <submittedName>
        <fullName evidence="1">Uncharacterized protein</fullName>
    </submittedName>
</protein>
<name>A0ABT7BGE6_9CYAN</name>
<dbReference type="EMBL" id="JAQPOK010000021">
    <property type="protein sequence ID" value="MDJ1177847.1"/>
    <property type="molecule type" value="Genomic_DNA"/>
</dbReference>
<keyword evidence="2" id="KW-1185">Reference proteome</keyword>
<proteinExistence type="predicted"/>
<sequence length="66" mass="8018">MFPSEGYDQDRDQTFYRAQFVDPTFYQQTCFTFHENTHKKTALWVNIEDWKSGKLLVVPLEFLVYF</sequence>
<evidence type="ECO:0000313" key="2">
    <source>
        <dbReference type="Proteomes" id="UP001231370"/>
    </source>
</evidence>
<accession>A0ABT7BGE6</accession>
<reference evidence="1 2" key="1">
    <citation type="submission" date="2023-01" db="EMBL/GenBank/DDBJ databases">
        <title>Novel diversity within Roseofilum (Cyanobacteria; Desertifilaceae) from marine benthic mats with descriptions of four novel species.</title>
        <authorList>
            <person name="Wang Y."/>
            <person name="Berthold D.E."/>
            <person name="Hu J."/>
            <person name="Lefler F.W."/>
            <person name="Laughinghouse H.D. IV."/>
        </authorList>
    </citation>
    <scope>NUCLEOTIDE SEQUENCE [LARGE SCALE GENOMIC DNA]</scope>
    <source>
        <strain evidence="1 2">BLCC-M91</strain>
    </source>
</reference>
<evidence type="ECO:0000313" key="1">
    <source>
        <dbReference type="EMBL" id="MDJ1177847.1"/>
    </source>
</evidence>
<organism evidence="1 2">
    <name type="scientific">Roseofilum halophilum BLCC-M91</name>
    <dbReference type="NCBI Taxonomy" id="3022259"/>
    <lineage>
        <taxon>Bacteria</taxon>
        <taxon>Bacillati</taxon>
        <taxon>Cyanobacteriota</taxon>
        <taxon>Cyanophyceae</taxon>
        <taxon>Desertifilales</taxon>
        <taxon>Desertifilaceae</taxon>
        <taxon>Roseofilum</taxon>
        <taxon>Roseofilum halophilum</taxon>
    </lineage>
</organism>
<comment type="caution">
    <text evidence="1">The sequence shown here is derived from an EMBL/GenBank/DDBJ whole genome shotgun (WGS) entry which is preliminary data.</text>
</comment>
<gene>
    <name evidence="1" type="ORF">PJF56_03110</name>
</gene>